<dbReference type="EMBL" id="GL377570">
    <property type="protein sequence ID" value="EFJ34127.1"/>
    <property type="molecule type" value="Genomic_DNA"/>
</dbReference>
<dbReference type="NCBIfam" id="TIGR00714">
    <property type="entry name" value="hscB"/>
    <property type="match status" value="1"/>
</dbReference>
<dbReference type="KEGG" id="smo:SELMODRAFT_406568"/>
<dbReference type="STRING" id="88036.D8R2T7"/>
<dbReference type="AlphaFoldDB" id="D8R2T7"/>
<evidence type="ECO:0000256" key="2">
    <source>
        <dbReference type="ARBA" id="ARBA00023186"/>
    </source>
</evidence>
<comment type="similarity">
    <text evidence="1">Belongs to the HscB family.</text>
</comment>
<dbReference type="InterPro" id="IPR036869">
    <property type="entry name" value="J_dom_sf"/>
</dbReference>
<evidence type="ECO:0000313" key="5">
    <source>
        <dbReference type="Proteomes" id="UP000001514"/>
    </source>
</evidence>
<dbReference type="PANTHER" id="PTHR14021:SF15">
    <property type="entry name" value="IRON-SULFUR CLUSTER CO-CHAPERONE PROTEIN HSCB"/>
    <property type="match status" value="1"/>
</dbReference>
<dbReference type="InterPro" id="IPR036386">
    <property type="entry name" value="HscB_C_sf"/>
</dbReference>
<name>D8R2T7_SELML</name>
<sequence length="230" mass="25968">MKSSKEQEYSADQSSQVINAYQVLLKPLSRATYLLETFGVDVEEEGTVTDPEILMEVMEMQETISSCSDSNKLQALKEKSHSRMLDYQKTFAEAMKRSDLDAAKEAVQRMSYFHRIINTIIQKLSRKLCATFQCNKKKRSSRTKQMLERILEPVVLLQPLLLLDPPLYELSIEGEGAIGVGGVPKETKNKKQPLGLQEVFGFALTWPKSGESISLSEVKKLSSRSNRSVE</sequence>
<dbReference type="GO" id="GO:0051087">
    <property type="term" value="F:protein-folding chaperone binding"/>
    <property type="evidence" value="ECO:0007669"/>
    <property type="project" value="InterPro"/>
</dbReference>
<dbReference type="Gene3D" id="1.10.287.110">
    <property type="entry name" value="DnaJ domain"/>
    <property type="match status" value="1"/>
</dbReference>
<organism evidence="5">
    <name type="scientific">Selaginella moellendorffii</name>
    <name type="common">Spikemoss</name>
    <dbReference type="NCBI Taxonomy" id="88036"/>
    <lineage>
        <taxon>Eukaryota</taxon>
        <taxon>Viridiplantae</taxon>
        <taxon>Streptophyta</taxon>
        <taxon>Embryophyta</taxon>
        <taxon>Tracheophyta</taxon>
        <taxon>Lycopodiopsida</taxon>
        <taxon>Selaginellales</taxon>
        <taxon>Selaginellaceae</taxon>
        <taxon>Selaginella</taxon>
    </lineage>
</organism>
<dbReference type="PANTHER" id="PTHR14021">
    <property type="entry name" value="IRON-SULFUR CLUSTER CO-CHAPERONE PROTEIN HSCB"/>
    <property type="match status" value="1"/>
</dbReference>
<accession>D8R2T7</accession>
<dbReference type="InParanoid" id="D8R2T7"/>
<dbReference type="FunCoup" id="D8R2T7">
    <property type="interactions" value="2752"/>
</dbReference>
<dbReference type="SUPFAM" id="SSF47144">
    <property type="entry name" value="HSC20 (HSCB), C-terminal oligomerisation domain"/>
    <property type="match status" value="1"/>
</dbReference>
<dbReference type="Gramene" id="EFJ34127">
    <property type="protein sequence ID" value="EFJ34127"/>
    <property type="gene ID" value="SELMODRAFT_406568"/>
</dbReference>
<dbReference type="InterPro" id="IPR009073">
    <property type="entry name" value="HscB_oligo_C"/>
</dbReference>
<dbReference type="Gene3D" id="1.20.1280.20">
    <property type="entry name" value="HscB, C-terminal domain"/>
    <property type="match status" value="1"/>
</dbReference>
<feature type="domain" description="Co-chaperone HscB C-terminal oligomerisation" evidence="3">
    <location>
        <begin position="50"/>
        <end position="120"/>
    </location>
</feature>
<gene>
    <name evidence="4" type="ORF">SELMODRAFT_406568</name>
</gene>
<dbReference type="HOGENOM" id="CLU_1206555_0_0_1"/>
<dbReference type="GO" id="GO:0001671">
    <property type="term" value="F:ATPase activator activity"/>
    <property type="evidence" value="ECO:0007669"/>
    <property type="project" value="InterPro"/>
</dbReference>
<dbReference type="GO" id="GO:0051259">
    <property type="term" value="P:protein complex oligomerization"/>
    <property type="evidence" value="ECO:0007669"/>
    <property type="project" value="InterPro"/>
</dbReference>
<protein>
    <recommendedName>
        <fullName evidence="3">Co-chaperone HscB C-terminal oligomerisation domain-containing protein</fullName>
    </recommendedName>
</protein>
<keyword evidence="2" id="KW-0143">Chaperone</keyword>
<evidence type="ECO:0000256" key="1">
    <source>
        <dbReference type="ARBA" id="ARBA00010476"/>
    </source>
</evidence>
<evidence type="ECO:0000259" key="3">
    <source>
        <dbReference type="Pfam" id="PF07743"/>
    </source>
</evidence>
<dbReference type="Pfam" id="PF07743">
    <property type="entry name" value="HSCB_C"/>
    <property type="match status" value="1"/>
</dbReference>
<evidence type="ECO:0000313" key="4">
    <source>
        <dbReference type="EMBL" id="EFJ34127.1"/>
    </source>
</evidence>
<dbReference type="eggNOG" id="KOG3192">
    <property type="taxonomic scope" value="Eukaryota"/>
</dbReference>
<proteinExistence type="inferred from homology"/>
<dbReference type="InterPro" id="IPR004640">
    <property type="entry name" value="HscB"/>
</dbReference>
<reference evidence="4 5" key="1">
    <citation type="journal article" date="2011" name="Science">
        <title>The Selaginella genome identifies genetic changes associated with the evolution of vascular plants.</title>
        <authorList>
            <person name="Banks J.A."/>
            <person name="Nishiyama T."/>
            <person name="Hasebe M."/>
            <person name="Bowman J.L."/>
            <person name="Gribskov M."/>
            <person name="dePamphilis C."/>
            <person name="Albert V.A."/>
            <person name="Aono N."/>
            <person name="Aoyama T."/>
            <person name="Ambrose B.A."/>
            <person name="Ashton N.W."/>
            <person name="Axtell M.J."/>
            <person name="Barker E."/>
            <person name="Barker M.S."/>
            <person name="Bennetzen J.L."/>
            <person name="Bonawitz N.D."/>
            <person name="Chapple C."/>
            <person name="Cheng C."/>
            <person name="Correa L.G."/>
            <person name="Dacre M."/>
            <person name="DeBarry J."/>
            <person name="Dreyer I."/>
            <person name="Elias M."/>
            <person name="Engstrom E.M."/>
            <person name="Estelle M."/>
            <person name="Feng L."/>
            <person name="Finet C."/>
            <person name="Floyd S.K."/>
            <person name="Frommer W.B."/>
            <person name="Fujita T."/>
            <person name="Gramzow L."/>
            <person name="Gutensohn M."/>
            <person name="Harholt J."/>
            <person name="Hattori M."/>
            <person name="Heyl A."/>
            <person name="Hirai T."/>
            <person name="Hiwatashi Y."/>
            <person name="Ishikawa M."/>
            <person name="Iwata M."/>
            <person name="Karol K.G."/>
            <person name="Koehler B."/>
            <person name="Kolukisaoglu U."/>
            <person name="Kubo M."/>
            <person name="Kurata T."/>
            <person name="Lalonde S."/>
            <person name="Li K."/>
            <person name="Li Y."/>
            <person name="Litt A."/>
            <person name="Lyons E."/>
            <person name="Manning G."/>
            <person name="Maruyama T."/>
            <person name="Michael T.P."/>
            <person name="Mikami K."/>
            <person name="Miyazaki S."/>
            <person name="Morinaga S."/>
            <person name="Murata T."/>
            <person name="Mueller-Roeber B."/>
            <person name="Nelson D.R."/>
            <person name="Obara M."/>
            <person name="Oguri Y."/>
            <person name="Olmstead R.G."/>
            <person name="Onodera N."/>
            <person name="Petersen B.L."/>
            <person name="Pils B."/>
            <person name="Prigge M."/>
            <person name="Rensing S.A."/>
            <person name="Riano-Pachon D.M."/>
            <person name="Roberts A.W."/>
            <person name="Sato Y."/>
            <person name="Scheller H.V."/>
            <person name="Schulz B."/>
            <person name="Schulz C."/>
            <person name="Shakirov E.V."/>
            <person name="Shibagaki N."/>
            <person name="Shinohara N."/>
            <person name="Shippen D.E."/>
            <person name="Soerensen I."/>
            <person name="Sotooka R."/>
            <person name="Sugimoto N."/>
            <person name="Sugita M."/>
            <person name="Sumikawa N."/>
            <person name="Tanurdzic M."/>
            <person name="Theissen G."/>
            <person name="Ulvskov P."/>
            <person name="Wakazuki S."/>
            <person name="Weng J.K."/>
            <person name="Willats W.W."/>
            <person name="Wipf D."/>
            <person name="Wolf P.G."/>
            <person name="Yang L."/>
            <person name="Zimmer A.D."/>
            <person name="Zhu Q."/>
            <person name="Mitros T."/>
            <person name="Hellsten U."/>
            <person name="Loque D."/>
            <person name="Otillar R."/>
            <person name="Salamov A."/>
            <person name="Schmutz J."/>
            <person name="Shapiro H."/>
            <person name="Lindquist E."/>
            <person name="Lucas S."/>
            <person name="Rokhsar D."/>
            <person name="Grigoriev I.V."/>
        </authorList>
    </citation>
    <scope>NUCLEOTIDE SEQUENCE [LARGE SCALE GENOMIC DNA]</scope>
</reference>
<keyword evidence="5" id="KW-1185">Reference proteome</keyword>
<dbReference type="Proteomes" id="UP000001514">
    <property type="component" value="Unassembled WGS sequence"/>
</dbReference>
<dbReference type="GO" id="GO:0044571">
    <property type="term" value="P:[2Fe-2S] cluster assembly"/>
    <property type="evidence" value="ECO:0000318"/>
    <property type="project" value="GO_Central"/>
</dbReference>